<evidence type="ECO:0000256" key="1">
    <source>
        <dbReference type="ARBA" id="ARBA00004651"/>
    </source>
</evidence>
<feature type="transmembrane region" description="Helical" evidence="6">
    <location>
        <begin position="288"/>
        <end position="306"/>
    </location>
</feature>
<dbReference type="Pfam" id="PF00083">
    <property type="entry name" value="Sugar_tr"/>
    <property type="match status" value="1"/>
</dbReference>
<comment type="subcellular location">
    <subcellularLocation>
        <location evidence="1">Cell membrane</location>
        <topology evidence="1">Multi-pass membrane protein</topology>
    </subcellularLocation>
</comment>
<keyword evidence="2" id="KW-0813">Transport</keyword>
<evidence type="ECO:0000313" key="11">
    <source>
        <dbReference type="Proteomes" id="UP001231166"/>
    </source>
</evidence>
<dbReference type="GO" id="GO:0022857">
    <property type="term" value="F:transmembrane transporter activity"/>
    <property type="evidence" value="ECO:0007669"/>
    <property type="project" value="InterPro"/>
</dbReference>
<accession>A0AAX3YS29</accession>
<dbReference type="RefSeq" id="WP_269591481.1">
    <property type="nucleotide sequence ID" value="NZ_CP130956.1"/>
</dbReference>
<feature type="transmembrane region" description="Helical" evidence="6">
    <location>
        <begin position="20"/>
        <end position="43"/>
    </location>
</feature>
<evidence type="ECO:0000313" key="8">
    <source>
        <dbReference type="EMBL" id="MCZ4585958.1"/>
    </source>
</evidence>
<dbReference type="Proteomes" id="UP001066327">
    <property type="component" value="Unassembled WGS sequence"/>
</dbReference>
<dbReference type="AlphaFoldDB" id="A0AAX3YS29"/>
<evidence type="ECO:0000256" key="6">
    <source>
        <dbReference type="SAM" id="Phobius"/>
    </source>
</evidence>
<feature type="transmembrane region" description="Helical" evidence="6">
    <location>
        <begin position="313"/>
        <end position="331"/>
    </location>
</feature>
<dbReference type="PANTHER" id="PTHR23511:SF34">
    <property type="entry name" value="SYNAPTIC VESICLE GLYCOPROTEIN 2"/>
    <property type="match status" value="1"/>
</dbReference>
<feature type="transmembrane region" description="Helical" evidence="6">
    <location>
        <begin position="372"/>
        <end position="395"/>
    </location>
</feature>
<keyword evidence="9" id="KW-0614">Plasmid</keyword>
<evidence type="ECO:0000313" key="10">
    <source>
        <dbReference type="Proteomes" id="UP001066327"/>
    </source>
</evidence>
<sequence length="457" mass="48173">MKPNALDDAPLSGFHKRLAIYAAGGPFLDGYILSGIGVALVALSPELGVSSFMEGMLGAGALIGMLFGGAISGFLTDRFGRQVMYTLDLGLISVFSVLQFFVTEAWMLLVLRILLGAVVAADYPMASSLLTEFTPRRYRGPLLSMLVCMFFVGAAASYFVGDALVSSGPNGWRWFLLSSAIPALILLVLRLGTPESPRWLLSRGRKSDAQAVLFKVYGSGVSVSDIVVEGSGTTRARDLLRGGYLGRMAFVVIFYTCSNIPVFAIYAFGPKILAALGLGEANANVGSAVLSLLFLVGVVAALCVINRSGRRRMVIWGSLIAGLALLLMGVFPEAPTWILVAAFSTFAIFNGGPQVLTWVYPNELFPTEVRGTAVGLITAFTRVGSAVGVFLVPLALDHLGIGPTMLLAAAVLLVGCLASIRWAPETGGLGLDQASSIAPGIIPADRPGADEQSTRIR</sequence>
<feature type="transmembrane region" description="Helical" evidence="6">
    <location>
        <begin position="172"/>
        <end position="193"/>
    </location>
</feature>
<dbReference type="CDD" id="cd17316">
    <property type="entry name" value="MFS_SV2_like"/>
    <property type="match status" value="1"/>
</dbReference>
<evidence type="ECO:0000256" key="2">
    <source>
        <dbReference type="ARBA" id="ARBA00022448"/>
    </source>
</evidence>
<evidence type="ECO:0000256" key="3">
    <source>
        <dbReference type="ARBA" id="ARBA00022692"/>
    </source>
</evidence>
<keyword evidence="4 6" id="KW-1133">Transmembrane helix</keyword>
<geneLocation type="plasmid" evidence="9 11">
    <name>pRho-VOC14-L</name>
</geneLocation>
<dbReference type="GO" id="GO:0005886">
    <property type="term" value="C:plasma membrane"/>
    <property type="evidence" value="ECO:0007669"/>
    <property type="project" value="UniProtKB-SubCell"/>
</dbReference>
<reference evidence="9" key="2">
    <citation type="submission" date="2023-07" db="EMBL/GenBank/DDBJ databases">
        <title>Genomic analysis of Rhodococcus opacus VOC-14 with glycol ethers degradation activity.</title>
        <authorList>
            <person name="Narkevich D.A."/>
            <person name="Hlushen A.M."/>
            <person name="Akhremchuk A.E."/>
            <person name="Sikolenko M.A."/>
            <person name="Valentovich L.N."/>
        </authorList>
    </citation>
    <scope>NUCLEOTIDE SEQUENCE</scope>
    <source>
        <strain evidence="9">VOC-14</strain>
        <plasmid evidence="9">pRho-VOC14-L</plasmid>
    </source>
</reference>
<feature type="transmembrane region" description="Helical" evidence="6">
    <location>
        <begin position="142"/>
        <end position="160"/>
    </location>
</feature>
<dbReference type="EMBL" id="CP130956">
    <property type="protein sequence ID" value="WLF52086.1"/>
    <property type="molecule type" value="Genomic_DNA"/>
</dbReference>
<dbReference type="PANTHER" id="PTHR23511">
    <property type="entry name" value="SYNAPTIC VESICLE GLYCOPROTEIN 2"/>
    <property type="match status" value="1"/>
</dbReference>
<dbReference type="Gene3D" id="1.20.1250.20">
    <property type="entry name" value="MFS general substrate transporter like domains"/>
    <property type="match status" value="1"/>
</dbReference>
<dbReference type="InterPro" id="IPR005828">
    <property type="entry name" value="MFS_sugar_transport-like"/>
</dbReference>
<organism evidence="9 11">
    <name type="scientific">Rhodococcus opacus</name>
    <name type="common">Nocardia opaca</name>
    <dbReference type="NCBI Taxonomy" id="37919"/>
    <lineage>
        <taxon>Bacteria</taxon>
        <taxon>Bacillati</taxon>
        <taxon>Actinomycetota</taxon>
        <taxon>Actinomycetes</taxon>
        <taxon>Mycobacteriales</taxon>
        <taxon>Nocardiaceae</taxon>
        <taxon>Rhodococcus</taxon>
    </lineage>
</organism>
<proteinExistence type="predicted"/>
<evidence type="ECO:0000256" key="4">
    <source>
        <dbReference type="ARBA" id="ARBA00022989"/>
    </source>
</evidence>
<dbReference type="InterPro" id="IPR020846">
    <property type="entry name" value="MFS_dom"/>
</dbReference>
<evidence type="ECO:0000313" key="9">
    <source>
        <dbReference type="EMBL" id="WLF52086.1"/>
    </source>
</evidence>
<evidence type="ECO:0000259" key="7">
    <source>
        <dbReference type="PROSITE" id="PS50850"/>
    </source>
</evidence>
<dbReference type="Proteomes" id="UP001231166">
    <property type="component" value="Plasmid pRho-VOC14-L"/>
</dbReference>
<gene>
    <name evidence="8" type="ORF">O4328_20015</name>
    <name evidence="9" type="ORF">Q5707_42380</name>
</gene>
<reference evidence="8" key="1">
    <citation type="submission" date="2022-12" db="EMBL/GenBank/DDBJ databases">
        <authorList>
            <person name="Krivoruchko A.V."/>
            <person name="Elkin A."/>
        </authorList>
    </citation>
    <scope>NUCLEOTIDE SEQUENCE</scope>
    <source>
        <strain evidence="8">IEGM 249</strain>
    </source>
</reference>
<name>A0AAX3YS29_RHOOP</name>
<feature type="transmembrane region" description="Helical" evidence="6">
    <location>
        <begin position="108"/>
        <end position="130"/>
    </location>
</feature>
<feature type="transmembrane region" description="Helical" evidence="6">
    <location>
        <begin position="401"/>
        <end position="420"/>
    </location>
</feature>
<dbReference type="EMBL" id="JAPWIS010000010">
    <property type="protein sequence ID" value="MCZ4585958.1"/>
    <property type="molecule type" value="Genomic_DNA"/>
</dbReference>
<keyword evidence="10" id="KW-1185">Reference proteome</keyword>
<dbReference type="InterPro" id="IPR036259">
    <property type="entry name" value="MFS_trans_sf"/>
</dbReference>
<feature type="transmembrane region" description="Helical" evidence="6">
    <location>
        <begin position="55"/>
        <end position="76"/>
    </location>
</feature>
<feature type="transmembrane region" description="Helical" evidence="6">
    <location>
        <begin position="83"/>
        <end position="102"/>
    </location>
</feature>
<protein>
    <submittedName>
        <fullName evidence="9">MFS transporter</fullName>
    </submittedName>
</protein>
<dbReference type="PROSITE" id="PS50850">
    <property type="entry name" value="MFS"/>
    <property type="match status" value="1"/>
</dbReference>
<keyword evidence="5 6" id="KW-0472">Membrane</keyword>
<keyword evidence="3 6" id="KW-0812">Transmembrane</keyword>
<feature type="transmembrane region" description="Helical" evidence="6">
    <location>
        <begin position="244"/>
        <end position="268"/>
    </location>
</feature>
<feature type="domain" description="Major facilitator superfamily (MFS) profile" evidence="7">
    <location>
        <begin position="18"/>
        <end position="427"/>
    </location>
</feature>
<feature type="transmembrane region" description="Helical" evidence="6">
    <location>
        <begin position="337"/>
        <end position="360"/>
    </location>
</feature>
<dbReference type="SUPFAM" id="SSF103473">
    <property type="entry name" value="MFS general substrate transporter"/>
    <property type="match status" value="1"/>
</dbReference>
<evidence type="ECO:0000256" key="5">
    <source>
        <dbReference type="ARBA" id="ARBA00023136"/>
    </source>
</evidence>